<evidence type="ECO:0000259" key="9">
    <source>
        <dbReference type="Pfam" id="PF00696"/>
    </source>
</evidence>
<dbReference type="EMBL" id="QFAS01000010">
    <property type="protein sequence ID" value="PWG51020.1"/>
    <property type="molecule type" value="Genomic_DNA"/>
</dbReference>
<dbReference type="InterPro" id="IPR001057">
    <property type="entry name" value="Glu/AcGlu_kinase"/>
</dbReference>
<protein>
    <recommendedName>
        <fullName evidence="8">Glutamate 5-kinase</fullName>
        <ecNumber evidence="8">2.7.2.11</ecNumber>
    </recommendedName>
    <alternativeName>
        <fullName evidence="8">Gamma-glutamyl kinase</fullName>
        <shortName evidence="8">GK</shortName>
    </alternativeName>
</protein>
<gene>
    <name evidence="8 10" type="primary">proB</name>
    <name evidence="12" type="ORF">B6U60_08090</name>
    <name evidence="14" type="ORF">DB362_09255</name>
    <name evidence="13" type="ORF">DBP89_04795</name>
    <name evidence="11" type="ORF">K8V06_01490</name>
    <name evidence="10" type="ORF">LSJ_1668c</name>
</gene>
<comment type="subcellular location">
    <subcellularLocation>
        <location evidence="8">Cytoplasm</location>
    </subcellularLocation>
</comment>
<evidence type="ECO:0000256" key="7">
    <source>
        <dbReference type="ARBA" id="ARBA00022840"/>
    </source>
</evidence>
<dbReference type="Proteomes" id="UP000759256">
    <property type="component" value="Unassembled WGS sequence"/>
</dbReference>
<dbReference type="PRINTS" id="PR00474">
    <property type="entry name" value="GLU5KINASE"/>
</dbReference>
<dbReference type="InterPro" id="IPR005715">
    <property type="entry name" value="Glu_5kinase/COase_Synthase"/>
</dbReference>
<dbReference type="GO" id="GO:0005524">
    <property type="term" value="F:ATP binding"/>
    <property type="evidence" value="ECO:0007669"/>
    <property type="project" value="UniProtKB-KW"/>
</dbReference>
<evidence type="ECO:0000256" key="2">
    <source>
        <dbReference type="ARBA" id="ARBA00022605"/>
    </source>
</evidence>
<dbReference type="SUPFAM" id="SSF53633">
    <property type="entry name" value="Carbamate kinase-like"/>
    <property type="match status" value="1"/>
</dbReference>
<dbReference type="UniPathway" id="UPA00098">
    <property type="reaction ID" value="UER00359"/>
</dbReference>
<dbReference type="InterPro" id="IPR011529">
    <property type="entry name" value="Glu_5kinase"/>
</dbReference>
<evidence type="ECO:0000313" key="14">
    <source>
        <dbReference type="EMBL" id="PWG51020.1"/>
    </source>
</evidence>
<dbReference type="EMBL" id="NBEB01000074">
    <property type="protein sequence ID" value="OQQ82292.1"/>
    <property type="molecule type" value="Genomic_DNA"/>
</dbReference>
<dbReference type="Proteomes" id="UP000029488">
    <property type="component" value="Chromosome"/>
</dbReference>
<dbReference type="CDD" id="cd04242">
    <property type="entry name" value="AAK_G5K_ProB"/>
    <property type="match status" value="1"/>
</dbReference>
<comment type="function">
    <text evidence="8">Catalyzes the transfer of a phosphate group to glutamate to form L-glutamate 5-phosphate.</text>
</comment>
<sequence length="267" mass="29163">MENRNLQDAKRIVVKVGTSSLIRANGKINLQAIDELCYTLSGLVNEDKEVVLVSSGAVGVGLANMGLVQRPKQIPEQQALAAIGQSQLMTIYQQRFAMYSQKTSQILLTHDVLTYPESRENVLNTFNELLKWKVIPVVNENDTVAVDEMDHQTSFGDNDWLSAVVASGIDADLLIVLSDIDGLFDKNPKKYADANLISEVTEINEKITGAAGGTGSRFGTGGMATKIKAMDRMINEGRKAVLANGKRPSIIFEILNGKQIGTLFHKK</sequence>
<keyword evidence="4 8" id="KW-0808">Transferase</keyword>
<keyword evidence="5 8" id="KW-0547">Nucleotide-binding</keyword>
<dbReference type="Pfam" id="PF00696">
    <property type="entry name" value="AA_kinase"/>
    <property type="match status" value="1"/>
</dbReference>
<dbReference type="EC" id="2.7.2.11" evidence="8"/>
<evidence type="ECO:0000313" key="16">
    <source>
        <dbReference type="Proteomes" id="UP000192638"/>
    </source>
</evidence>
<evidence type="ECO:0000313" key="17">
    <source>
        <dbReference type="Proteomes" id="UP000244552"/>
    </source>
</evidence>
<dbReference type="Proteomes" id="UP000192638">
    <property type="component" value="Unassembled WGS sequence"/>
</dbReference>
<dbReference type="GO" id="GO:0005829">
    <property type="term" value="C:cytosol"/>
    <property type="evidence" value="ECO:0007669"/>
    <property type="project" value="TreeGrafter"/>
</dbReference>
<proteinExistence type="inferred from homology"/>
<dbReference type="EMBL" id="DYVK01000018">
    <property type="protein sequence ID" value="HJG14802.1"/>
    <property type="molecule type" value="Genomic_DNA"/>
</dbReference>
<keyword evidence="1 8" id="KW-0963">Cytoplasm</keyword>
<dbReference type="InterPro" id="IPR036393">
    <property type="entry name" value="AceGlu_kinase-like_sf"/>
</dbReference>
<comment type="catalytic activity">
    <reaction evidence="8">
        <text>L-glutamate + ATP = L-glutamyl 5-phosphate + ADP</text>
        <dbReference type="Rhea" id="RHEA:14877"/>
        <dbReference type="ChEBI" id="CHEBI:29985"/>
        <dbReference type="ChEBI" id="CHEBI:30616"/>
        <dbReference type="ChEBI" id="CHEBI:58274"/>
        <dbReference type="ChEBI" id="CHEBI:456216"/>
        <dbReference type="EC" id="2.7.2.11"/>
    </reaction>
</comment>
<reference evidence="10 15" key="1">
    <citation type="journal article" date="2014" name="BMC Genomics">
        <title>Unusual genome complexity in Lactobacillus salivarius JCM1046.</title>
        <authorList>
            <person name="Raftis E.J."/>
            <person name="Forde B.M."/>
            <person name="Claesson M.J."/>
            <person name="O'Toole P.W."/>
        </authorList>
    </citation>
    <scope>NUCLEOTIDE SEQUENCE [LARGE SCALE GENOMIC DNA]</scope>
    <source>
        <strain evidence="10 15">JCM1046</strain>
    </source>
</reference>
<evidence type="ECO:0000313" key="10">
    <source>
        <dbReference type="EMBL" id="AIR11310.1"/>
    </source>
</evidence>
<name>A0A089QEZ3_9LACO</name>
<evidence type="ECO:0000313" key="13">
    <source>
        <dbReference type="EMBL" id="PTR96387.1"/>
    </source>
</evidence>
<reference evidence="11" key="6">
    <citation type="submission" date="2021-09" db="EMBL/GenBank/DDBJ databases">
        <authorList>
            <person name="Gilroy R."/>
        </authorList>
    </citation>
    <scope>NUCLEOTIDE SEQUENCE</scope>
    <source>
        <strain evidence="11">CHK189-29639</strain>
    </source>
</reference>
<dbReference type="PIRSF" id="PIRSF000729">
    <property type="entry name" value="GK"/>
    <property type="match status" value="1"/>
</dbReference>
<dbReference type="HAMAP" id="MF_00456">
    <property type="entry name" value="ProB"/>
    <property type="match status" value="1"/>
</dbReference>
<feature type="binding site" evidence="8">
    <location>
        <begin position="220"/>
        <end position="226"/>
    </location>
    <ligand>
        <name>ATP</name>
        <dbReference type="ChEBI" id="CHEBI:30616"/>
    </ligand>
</feature>
<evidence type="ECO:0000313" key="11">
    <source>
        <dbReference type="EMBL" id="HJG14802.1"/>
    </source>
</evidence>
<dbReference type="AlphaFoldDB" id="A0A089QEZ3"/>
<feature type="binding site" evidence="8">
    <location>
        <position position="15"/>
    </location>
    <ligand>
        <name>ATP</name>
        <dbReference type="ChEBI" id="CHEBI:30616"/>
    </ligand>
</feature>
<feature type="binding site" evidence="8">
    <location>
        <position position="55"/>
    </location>
    <ligand>
        <name>substrate</name>
    </ligand>
</feature>
<keyword evidence="3 8" id="KW-0641">Proline biosynthesis</keyword>
<feature type="binding site" evidence="8">
    <location>
        <position position="142"/>
    </location>
    <ligand>
        <name>substrate</name>
    </ligand>
</feature>
<dbReference type="Gene3D" id="3.40.1160.10">
    <property type="entry name" value="Acetylglutamate kinase-like"/>
    <property type="match status" value="1"/>
</dbReference>
<dbReference type="GO" id="GO:0055129">
    <property type="term" value="P:L-proline biosynthetic process"/>
    <property type="evidence" value="ECO:0007669"/>
    <property type="project" value="UniProtKB-UniRule"/>
</dbReference>
<accession>A0A089QEZ3</accession>
<evidence type="ECO:0000256" key="3">
    <source>
        <dbReference type="ARBA" id="ARBA00022650"/>
    </source>
</evidence>
<evidence type="ECO:0000313" key="18">
    <source>
        <dbReference type="Proteomes" id="UP000245607"/>
    </source>
</evidence>
<dbReference type="KEGG" id="lsj:LSJ_1668c"/>
<dbReference type="InterPro" id="IPR041739">
    <property type="entry name" value="G5K_ProB"/>
</dbReference>
<dbReference type="FunFam" id="3.40.1160.10:FF:000018">
    <property type="entry name" value="Glutamate 5-kinase"/>
    <property type="match status" value="1"/>
</dbReference>
<evidence type="ECO:0000313" key="12">
    <source>
        <dbReference type="EMBL" id="OQQ82292.1"/>
    </source>
</evidence>
<evidence type="ECO:0000256" key="4">
    <source>
        <dbReference type="ARBA" id="ARBA00022679"/>
    </source>
</evidence>
<dbReference type="Proteomes" id="UP000245607">
    <property type="component" value="Unassembled WGS sequence"/>
</dbReference>
<dbReference type="PANTHER" id="PTHR43654">
    <property type="entry name" value="GLUTAMATE 5-KINASE"/>
    <property type="match status" value="1"/>
</dbReference>
<evidence type="ECO:0000256" key="5">
    <source>
        <dbReference type="ARBA" id="ARBA00022741"/>
    </source>
</evidence>
<feature type="binding site" evidence="8">
    <location>
        <position position="158"/>
    </location>
    <ligand>
        <name>substrate</name>
    </ligand>
</feature>
<dbReference type="Proteomes" id="UP000244552">
    <property type="component" value="Unassembled WGS sequence"/>
</dbReference>
<keyword evidence="2 8" id="KW-0028">Amino-acid biosynthesis</keyword>
<dbReference type="PANTHER" id="PTHR43654:SF1">
    <property type="entry name" value="ISOPENTENYL PHOSPHATE KINASE"/>
    <property type="match status" value="1"/>
</dbReference>
<dbReference type="NCBIfam" id="TIGR01027">
    <property type="entry name" value="proB"/>
    <property type="match status" value="1"/>
</dbReference>
<evidence type="ECO:0000256" key="8">
    <source>
        <dbReference type="HAMAP-Rule" id="MF_00456"/>
    </source>
</evidence>
<dbReference type="EMBL" id="QAGV01000004">
    <property type="protein sequence ID" value="PTR96387.1"/>
    <property type="molecule type" value="Genomic_DNA"/>
</dbReference>
<reference evidence="14 18" key="4">
    <citation type="submission" date="2018-05" db="EMBL/GenBank/DDBJ databases">
        <title>Lactobacillus salivarius genome sequencing and assembly.</title>
        <authorList>
            <person name="Audisio C."/>
            <person name="Albarracin L."/>
            <person name="Torres M.J."/>
            <person name="Hebert E.M."/>
            <person name="Saavedra L."/>
        </authorList>
    </citation>
    <scope>NUCLEOTIDE SEQUENCE [LARGE SCALE GENOMIC DNA]</scope>
    <source>
        <strain evidence="14 18">A3iob</strain>
    </source>
</reference>
<organism evidence="10 15">
    <name type="scientific">Ligilactobacillus salivarius</name>
    <dbReference type="NCBI Taxonomy" id="1624"/>
    <lineage>
        <taxon>Bacteria</taxon>
        <taxon>Bacillati</taxon>
        <taxon>Bacillota</taxon>
        <taxon>Bacilli</taxon>
        <taxon>Lactobacillales</taxon>
        <taxon>Lactobacillaceae</taxon>
        <taxon>Ligilactobacillus</taxon>
    </lineage>
</organism>
<feature type="binding site" evidence="8">
    <location>
        <begin position="178"/>
        <end position="179"/>
    </location>
    <ligand>
        <name>ATP</name>
        <dbReference type="ChEBI" id="CHEBI:30616"/>
    </ligand>
</feature>
<comment type="similarity">
    <text evidence="8">Belongs to the glutamate 5-kinase family.</text>
</comment>
<dbReference type="InterPro" id="IPR001048">
    <property type="entry name" value="Asp/Glu/Uridylate_kinase"/>
</dbReference>
<keyword evidence="6 8" id="KW-0418">Kinase</keyword>
<feature type="domain" description="Aspartate/glutamate/uridylate kinase" evidence="9">
    <location>
        <begin position="10"/>
        <end position="244"/>
    </location>
</feature>
<evidence type="ECO:0000256" key="6">
    <source>
        <dbReference type="ARBA" id="ARBA00022777"/>
    </source>
</evidence>
<reference evidence="12 16" key="2">
    <citation type="submission" date="2017-03" db="EMBL/GenBank/DDBJ databases">
        <title>Phylogenomics and comparative genomics of Lactobacillus salivarius, a mammalian gut commensal.</title>
        <authorList>
            <person name="Harris H.M."/>
        </authorList>
    </citation>
    <scope>NUCLEOTIDE SEQUENCE [LARGE SCALE GENOMIC DNA]</scope>
    <source>
        <strain evidence="12 16">LMG 14477</strain>
    </source>
</reference>
<evidence type="ECO:0000313" key="15">
    <source>
        <dbReference type="Proteomes" id="UP000029488"/>
    </source>
</evidence>
<reference evidence="13 17" key="3">
    <citation type="journal article" date="2018" name="Genome Announc.">
        <title>Fifty-Six Draft Genome Sequences of 10 Lactobacillus Species from 22 Commercial Dietary Supplements.</title>
        <authorList>
            <person name="Gangiredla J."/>
            <person name="Barnaba T.J."/>
            <person name="Mammel M.K."/>
            <person name="Lacher D.W."/>
            <person name="Elkins C.A."/>
            <person name="Lampel K.A."/>
            <person name="Whitehouse C.A."/>
            <person name="Tartera C."/>
        </authorList>
    </citation>
    <scope>NUCLEOTIDE SEQUENCE [LARGE SCALE GENOMIC DNA]</scope>
    <source>
        <strain evidence="13 17">DS11_12</strain>
    </source>
</reference>
<dbReference type="GO" id="GO:0004349">
    <property type="term" value="F:glutamate 5-kinase activity"/>
    <property type="evidence" value="ECO:0007669"/>
    <property type="project" value="UniProtKB-UniRule"/>
</dbReference>
<dbReference type="EMBL" id="CP007646">
    <property type="protein sequence ID" value="AIR11310.1"/>
    <property type="molecule type" value="Genomic_DNA"/>
</dbReference>
<dbReference type="GeneID" id="89466357"/>
<comment type="pathway">
    <text evidence="8">Amino-acid biosynthesis; L-proline biosynthesis; L-glutamate 5-semialdehyde from L-glutamate: step 1/2.</text>
</comment>
<dbReference type="RefSeq" id="WP_003701050.1">
    <property type="nucleotide sequence ID" value="NZ_CABMGV010000001.1"/>
</dbReference>
<reference evidence="11" key="5">
    <citation type="journal article" date="2021" name="PeerJ">
        <title>Extensive microbial diversity within the chicken gut microbiome revealed by metagenomics and culture.</title>
        <authorList>
            <person name="Gilroy R."/>
            <person name="Ravi A."/>
            <person name="Getino M."/>
            <person name="Pursley I."/>
            <person name="Horton D.L."/>
            <person name="Alikhan N.F."/>
            <person name="Baker D."/>
            <person name="Gharbi K."/>
            <person name="Hall N."/>
            <person name="Watson M."/>
            <person name="Adriaenssens E.M."/>
            <person name="Foster-Nyarko E."/>
            <person name="Jarju S."/>
            <person name="Secka A."/>
            <person name="Antonio M."/>
            <person name="Oren A."/>
            <person name="Chaudhuri R.R."/>
            <person name="La Ragione R."/>
            <person name="Hildebrand F."/>
            <person name="Pallen M.J."/>
        </authorList>
    </citation>
    <scope>NUCLEOTIDE SEQUENCE</scope>
    <source>
        <strain evidence="11">CHK189-29639</strain>
    </source>
</reference>
<evidence type="ECO:0000256" key="1">
    <source>
        <dbReference type="ARBA" id="ARBA00022490"/>
    </source>
</evidence>
<keyword evidence="7 8" id="KW-0067">ATP-binding</keyword>